<dbReference type="Proteomes" id="UP000095280">
    <property type="component" value="Unplaced"/>
</dbReference>
<dbReference type="InterPro" id="IPR016181">
    <property type="entry name" value="Acyl_CoA_acyltransferase"/>
</dbReference>
<dbReference type="EC" id="2.3.1.4" evidence="4"/>
<dbReference type="UniPathway" id="UPA00113">
    <property type="reaction ID" value="UER00529"/>
</dbReference>
<dbReference type="GO" id="GO:0004343">
    <property type="term" value="F:glucosamine 6-phosphate N-acetyltransferase activity"/>
    <property type="evidence" value="ECO:0007669"/>
    <property type="project" value="UniProtKB-UniRule"/>
</dbReference>
<name>A0A1I8I8V0_9PLAT</name>
<keyword evidence="6" id="KW-1185">Reference proteome</keyword>
<dbReference type="AlphaFoldDB" id="A0A1I8I8V0"/>
<evidence type="ECO:0000313" key="6">
    <source>
        <dbReference type="Proteomes" id="UP000095280"/>
    </source>
</evidence>
<organism evidence="6 7">
    <name type="scientific">Macrostomum lignano</name>
    <dbReference type="NCBI Taxonomy" id="282301"/>
    <lineage>
        <taxon>Eukaryota</taxon>
        <taxon>Metazoa</taxon>
        <taxon>Spiralia</taxon>
        <taxon>Lophotrochozoa</taxon>
        <taxon>Platyhelminthes</taxon>
        <taxon>Rhabditophora</taxon>
        <taxon>Macrostomorpha</taxon>
        <taxon>Macrostomida</taxon>
        <taxon>Macrostomidae</taxon>
        <taxon>Macrostomum</taxon>
    </lineage>
</organism>
<dbReference type="CDD" id="cd04301">
    <property type="entry name" value="NAT_SF"/>
    <property type="match status" value="1"/>
</dbReference>
<evidence type="ECO:0000256" key="3">
    <source>
        <dbReference type="ARBA" id="ARBA00048964"/>
    </source>
</evidence>
<protein>
    <recommendedName>
        <fullName evidence="4">Glucosamine 6-phosphate N-acetyltransferase</fullName>
        <ecNumber evidence="4">2.3.1.4</ecNumber>
    </recommendedName>
</protein>
<keyword evidence="4" id="KW-0012">Acyltransferase</keyword>
<dbReference type="PROSITE" id="PS51186">
    <property type="entry name" value="GNAT"/>
    <property type="match status" value="1"/>
</dbReference>
<dbReference type="GO" id="GO:0006048">
    <property type="term" value="P:UDP-N-acetylglucosamine biosynthetic process"/>
    <property type="evidence" value="ECO:0007669"/>
    <property type="project" value="UniProtKB-UniRule"/>
</dbReference>
<sequence length="196" mass="21986">ASNPHANGECSGEPVDEEFLFDPQLLFDLDWAGLKSRTPVTACGTMGDLRLRPLSSLDFDRGYMSLLRELTETGDVSRADFQRRFASMRACPATYFVLVAEDASQDNRPVATATLIREQKFIRDCCCRGHIEDVAVLESHRGRELGKLLVAGLLALARRLGIYKVSLDCHEAMVPFYEKFGLKKCNSFMIARFADR</sequence>
<dbReference type="InterPro" id="IPR000182">
    <property type="entry name" value="GNAT_dom"/>
</dbReference>
<reference evidence="7" key="1">
    <citation type="submission" date="2016-11" db="UniProtKB">
        <authorList>
            <consortium name="WormBaseParasite"/>
        </authorList>
    </citation>
    <scope>IDENTIFICATION</scope>
</reference>
<dbReference type="PANTHER" id="PTHR13355:SF11">
    <property type="entry name" value="GLUCOSAMINE 6-PHOSPHATE N-ACETYLTRANSFERASE"/>
    <property type="match status" value="1"/>
</dbReference>
<comment type="pathway">
    <text evidence="1 4">Nucleotide-sugar biosynthesis; UDP-N-acetyl-alpha-D-glucosamine biosynthesis; N-acetyl-alpha-D-glucosamine 1-phosphate from alpha-D-glucosamine 6-phosphate (route I): step 1/2.</text>
</comment>
<feature type="domain" description="N-acetyltransferase" evidence="5">
    <location>
        <begin position="49"/>
        <end position="196"/>
    </location>
</feature>
<evidence type="ECO:0000259" key="5">
    <source>
        <dbReference type="PROSITE" id="PS51186"/>
    </source>
</evidence>
<evidence type="ECO:0000256" key="2">
    <source>
        <dbReference type="ARBA" id="ARBA00006048"/>
    </source>
</evidence>
<dbReference type="PANTHER" id="PTHR13355">
    <property type="entry name" value="GLUCOSAMINE 6-PHOSPHATE N-ACETYLTRANSFERASE"/>
    <property type="match status" value="1"/>
</dbReference>
<dbReference type="InterPro" id="IPR039143">
    <property type="entry name" value="GNPNAT1-like"/>
</dbReference>
<evidence type="ECO:0000256" key="1">
    <source>
        <dbReference type="ARBA" id="ARBA00004832"/>
    </source>
</evidence>
<keyword evidence="4" id="KW-0808">Transferase</keyword>
<comment type="catalytic activity">
    <reaction evidence="3 4">
        <text>D-glucosamine 6-phosphate + acetyl-CoA = N-acetyl-D-glucosamine 6-phosphate + CoA + H(+)</text>
        <dbReference type="Rhea" id="RHEA:10292"/>
        <dbReference type="ChEBI" id="CHEBI:15378"/>
        <dbReference type="ChEBI" id="CHEBI:57287"/>
        <dbReference type="ChEBI" id="CHEBI:57288"/>
        <dbReference type="ChEBI" id="CHEBI:57513"/>
        <dbReference type="ChEBI" id="CHEBI:58725"/>
        <dbReference type="EC" id="2.3.1.4"/>
    </reaction>
</comment>
<evidence type="ECO:0000313" key="7">
    <source>
        <dbReference type="WBParaSite" id="maker-uti_cns_0010854-snap-gene-0.5-mRNA-1"/>
    </source>
</evidence>
<proteinExistence type="inferred from homology"/>
<comment type="similarity">
    <text evidence="2 4">Belongs to the acetyltransferase family. GNA1 subfamily.</text>
</comment>
<dbReference type="Pfam" id="PF00583">
    <property type="entry name" value="Acetyltransf_1"/>
    <property type="match status" value="1"/>
</dbReference>
<evidence type="ECO:0000256" key="4">
    <source>
        <dbReference type="RuleBase" id="RU365086"/>
    </source>
</evidence>
<accession>A0A1I8I8V0</accession>
<dbReference type="SUPFAM" id="SSF55729">
    <property type="entry name" value="Acyl-CoA N-acyltransferases (Nat)"/>
    <property type="match status" value="1"/>
</dbReference>
<dbReference type="Gene3D" id="3.40.630.30">
    <property type="match status" value="1"/>
</dbReference>
<dbReference type="WBParaSite" id="maker-uti_cns_0010854-snap-gene-0.5-mRNA-1">
    <property type="protein sequence ID" value="maker-uti_cns_0010854-snap-gene-0.5-mRNA-1"/>
    <property type="gene ID" value="maker-uti_cns_0010854-snap-gene-0.5"/>
</dbReference>